<dbReference type="PANTHER" id="PTHR47197:SF3">
    <property type="entry name" value="DIHYDRO-HEME D1 DEHYDROGENASE"/>
    <property type="match status" value="1"/>
</dbReference>
<comment type="caution">
    <text evidence="3">The sequence shown here is derived from an EMBL/GenBank/DDBJ whole genome shotgun (WGS) entry which is preliminary data.</text>
</comment>
<evidence type="ECO:0000313" key="3">
    <source>
        <dbReference type="EMBL" id="OGG49123.1"/>
    </source>
</evidence>
<dbReference type="PANTHER" id="PTHR47197">
    <property type="entry name" value="PROTEIN NIRF"/>
    <property type="match status" value="1"/>
</dbReference>
<protein>
    <recommendedName>
        <fullName evidence="2">EF-hand domain-containing protein</fullName>
    </recommendedName>
</protein>
<dbReference type="GO" id="GO:0005509">
    <property type="term" value="F:calcium ion binding"/>
    <property type="evidence" value="ECO:0007669"/>
    <property type="project" value="InterPro"/>
</dbReference>
<dbReference type="Gene3D" id="1.10.1330.10">
    <property type="entry name" value="Dockerin domain"/>
    <property type="match status" value="1"/>
</dbReference>
<dbReference type="InterPro" id="IPR015943">
    <property type="entry name" value="WD40/YVTN_repeat-like_dom_sf"/>
</dbReference>
<dbReference type="InterPro" id="IPR002048">
    <property type="entry name" value="EF_hand_dom"/>
</dbReference>
<dbReference type="AlphaFoldDB" id="A0A1F6CIQ0"/>
<dbReference type="Proteomes" id="UP000178606">
    <property type="component" value="Unassembled WGS sequence"/>
</dbReference>
<reference evidence="3 4" key="1">
    <citation type="journal article" date="2016" name="Nat. Commun.">
        <title>Thousands of microbial genomes shed light on interconnected biogeochemical processes in an aquifer system.</title>
        <authorList>
            <person name="Anantharaman K."/>
            <person name="Brown C.T."/>
            <person name="Hug L.A."/>
            <person name="Sharon I."/>
            <person name="Castelle C.J."/>
            <person name="Probst A.J."/>
            <person name="Thomas B.C."/>
            <person name="Singh A."/>
            <person name="Wilkins M.J."/>
            <person name="Karaoz U."/>
            <person name="Brodie E.L."/>
            <person name="Williams K.H."/>
            <person name="Hubbard S.S."/>
            <person name="Banfield J.F."/>
        </authorList>
    </citation>
    <scope>NUCLEOTIDE SEQUENCE [LARGE SCALE GENOMIC DNA]</scope>
    <source>
        <strain evidence="4">RIFCSPLOWO2_12_FULL_64_10</strain>
    </source>
</reference>
<name>A0A1F6CIQ0_HANXR</name>
<sequence length="428" mass="44593">MPYSKTYSIVALGIFATLVAAVSLAAAQDLVVIATSDFTSGSLASLRVGADSASVNLINTHGDNAVRSYSGMVYVINRLGADNILVLDPKNLRRPVKQFSVGNGANPQDIAFASATKAYVPRYDRPGLLVVNPATGDSLKAIDLSAFADADGAPEMAAAFVVGKRVYVTCQRLDRKARFAPTDKSVIAVIDAEADTVIDLDPKTAGVQGIDLALKNPGSAVLRNGRIYLSCVGSYSDFKDGGIEVVDTAQNRSLGAGITEEVLGGNVGPLAVASDSAGFVVVSDASFANSIKRFDLSARTASGPLTGHSGGFTPDIQVSGGLLYVADQGSFTDPKSAGLLIYNPVTRVKSKGPISTGLPPNGIAFVTVLAADFDGSGAVDFEDFFAFAAAFGKKQGDAGFDAKYDLSKNGVVDFDDFFAFVDQFGYRR</sequence>
<feature type="domain" description="EF-hand" evidence="2">
    <location>
        <begin position="372"/>
        <end position="394"/>
    </location>
</feature>
<dbReference type="PROSITE" id="PS00018">
    <property type="entry name" value="EF_HAND_1"/>
    <property type="match status" value="2"/>
</dbReference>
<dbReference type="Gene3D" id="2.130.10.10">
    <property type="entry name" value="YVTN repeat-like/Quinoprotein amine dehydrogenase"/>
    <property type="match status" value="1"/>
</dbReference>
<dbReference type="GO" id="GO:0000272">
    <property type="term" value="P:polysaccharide catabolic process"/>
    <property type="evidence" value="ECO:0007669"/>
    <property type="project" value="InterPro"/>
</dbReference>
<dbReference type="SUPFAM" id="SSF63829">
    <property type="entry name" value="Calcium-dependent phosphotriesterase"/>
    <property type="match status" value="1"/>
</dbReference>
<keyword evidence="1" id="KW-0732">Signal</keyword>
<dbReference type="EMBL" id="MFKF01000239">
    <property type="protein sequence ID" value="OGG49123.1"/>
    <property type="molecule type" value="Genomic_DNA"/>
</dbReference>
<dbReference type="InterPro" id="IPR018247">
    <property type="entry name" value="EF_Hand_1_Ca_BS"/>
</dbReference>
<feature type="chain" id="PRO_5009523444" description="EF-hand domain-containing protein" evidence="1">
    <location>
        <begin position="26"/>
        <end position="428"/>
    </location>
</feature>
<proteinExistence type="predicted"/>
<dbReference type="InterPro" id="IPR011992">
    <property type="entry name" value="EF-hand-dom_pair"/>
</dbReference>
<organism evidence="3 4">
    <name type="scientific">Handelsmanbacteria sp. (strain RIFCSPLOWO2_12_FULL_64_10)</name>
    <dbReference type="NCBI Taxonomy" id="1817868"/>
    <lineage>
        <taxon>Bacteria</taxon>
        <taxon>Candidatus Handelsmaniibacteriota</taxon>
    </lineage>
</organism>
<dbReference type="InterPro" id="IPR051200">
    <property type="entry name" value="Host-pathogen_enzymatic-act"/>
</dbReference>
<dbReference type="PROSITE" id="PS50222">
    <property type="entry name" value="EF_HAND_2"/>
    <property type="match status" value="1"/>
</dbReference>
<evidence type="ECO:0000259" key="2">
    <source>
        <dbReference type="PROSITE" id="PS50222"/>
    </source>
</evidence>
<accession>A0A1F6CIQ0</accession>
<evidence type="ECO:0000256" key="1">
    <source>
        <dbReference type="SAM" id="SignalP"/>
    </source>
</evidence>
<gene>
    <name evidence="3" type="ORF">A3F84_26790</name>
</gene>
<dbReference type="InterPro" id="IPR036439">
    <property type="entry name" value="Dockerin_dom_sf"/>
</dbReference>
<dbReference type="SUPFAM" id="SSF47473">
    <property type="entry name" value="EF-hand"/>
    <property type="match status" value="1"/>
</dbReference>
<evidence type="ECO:0000313" key="4">
    <source>
        <dbReference type="Proteomes" id="UP000178606"/>
    </source>
</evidence>
<feature type="signal peptide" evidence="1">
    <location>
        <begin position="1"/>
        <end position="25"/>
    </location>
</feature>